<dbReference type="EMBL" id="JAZHXI010000002">
    <property type="protein sequence ID" value="KAL2074055.1"/>
    <property type="molecule type" value="Genomic_DNA"/>
</dbReference>
<comment type="caution">
    <text evidence="2">The sequence shown here is derived from an EMBL/GenBank/DDBJ whole genome shotgun (WGS) entry which is preliminary data.</text>
</comment>
<protein>
    <submittedName>
        <fullName evidence="2">Uncharacterized protein</fullName>
    </submittedName>
</protein>
<dbReference type="Proteomes" id="UP001595075">
    <property type="component" value="Unassembled WGS sequence"/>
</dbReference>
<feature type="chain" id="PRO_5046972525" evidence="1">
    <location>
        <begin position="22"/>
        <end position="90"/>
    </location>
</feature>
<organism evidence="2 3">
    <name type="scientific">Oculimacula yallundae</name>
    <dbReference type="NCBI Taxonomy" id="86028"/>
    <lineage>
        <taxon>Eukaryota</taxon>
        <taxon>Fungi</taxon>
        <taxon>Dikarya</taxon>
        <taxon>Ascomycota</taxon>
        <taxon>Pezizomycotina</taxon>
        <taxon>Leotiomycetes</taxon>
        <taxon>Helotiales</taxon>
        <taxon>Ploettnerulaceae</taxon>
        <taxon>Oculimacula</taxon>
    </lineage>
</organism>
<sequence length="90" mass="9020">MQFPTFITGTIVLLLASSAAAQSGARKCTYATGSYTATCKLGNNIFCGGMEGLCSGGKTESFDSVATKANEAACAGKSGGNGCTQTVRCC</sequence>
<feature type="signal peptide" evidence="1">
    <location>
        <begin position="1"/>
        <end position="21"/>
    </location>
</feature>
<evidence type="ECO:0000313" key="3">
    <source>
        <dbReference type="Proteomes" id="UP001595075"/>
    </source>
</evidence>
<reference evidence="2 3" key="1">
    <citation type="journal article" date="2024" name="Commun. Biol.">
        <title>Comparative genomic analysis of thermophilic fungi reveals convergent evolutionary adaptations and gene losses.</title>
        <authorList>
            <person name="Steindorff A.S."/>
            <person name="Aguilar-Pontes M.V."/>
            <person name="Robinson A.J."/>
            <person name="Andreopoulos B."/>
            <person name="LaButti K."/>
            <person name="Kuo A."/>
            <person name="Mondo S."/>
            <person name="Riley R."/>
            <person name="Otillar R."/>
            <person name="Haridas S."/>
            <person name="Lipzen A."/>
            <person name="Grimwood J."/>
            <person name="Schmutz J."/>
            <person name="Clum A."/>
            <person name="Reid I.D."/>
            <person name="Moisan M.C."/>
            <person name="Butler G."/>
            <person name="Nguyen T.T.M."/>
            <person name="Dewar K."/>
            <person name="Conant G."/>
            <person name="Drula E."/>
            <person name="Henrissat B."/>
            <person name="Hansel C."/>
            <person name="Singer S."/>
            <person name="Hutchinson M.I."/>
            <person name="de Vries R.P."/>
            <person name="Natvig D.O."/>
            <person name="Powell A.J."/>
            <person name="Tsang A."/>
            <person name="Grigoriev I.V."/>
        </authorList>
    </citation>
    <scope>NUCLEOTIDE SEQUENCE [LARGE SCALE GENOMIC DNA]</scope>
    <source>
        <strain evidence="2 3">CBS 494.80</strain>
    </source>
</reference>
<gene>
    <name evidence="2" type="ORF">VTL71DRAFT_7833</name>
</gene>
<accession>A0ABR4CVZ5</accession>
<name>A0ABR4CVZ5_9HELO</name>
<evidence type="ECO:0000313" key="2">
    <source>
        <dbReference type="EMBL" id="KAL2074055.1"/>
    </source>
</evidence>
<keyword evidence="1" id="KW-0732">Signal</keyword>
<evidence type="ECO:0000256" key="1">
    <source>
        <dbReference type="SAM" id="SignalP"/>
    </source>
</evidence>
<proteinExistence type="predicted"/>
<keyword evidence="3" id="KW-1185">Reference proteome</keyword>